<dbReference type="KEGG" id="mng:MNEG_13680"/>
<evidence type="ECO:0000313" key="11">
    <source>
        <dbReference type="EMBL" id="KIY94282.1"/>
    </source>
</evidence>
<keyword evidence="3" id="KW-0479">Metal-binding</keyword>
<dbReference type="MEROPS" id="M43.008"/>
<evidence type="ECO:0000256" key="2">
    <source>
        <dbReference type="ARBA" id="ARBA00022670"/>
    </source>
</evidence>
<evidence type="ECO:0000313" key="12">
    <source>
        <dbReference type="Proteomes" id="UP000054498"/>
    </source>
</evidence>
<evidence type="ECO:0000256" key="6">
    <source>
        <dbReference type="ARBA" id="ARBA00022833"/>
    </source>
</evidence>
<sequence length="290" mass="31749">MRASGRPSFLLCGAVHPSPEVLRRVEFTLAAKRAKEAARVSRGGKGDVKVYTIPTYVYNVVSTDGSRGSVPEGVLRAQVDALNQAYSTAVLWQDMSESTSAASAGIQWKFDLQSITTVKAGDMCDAAVEKTVKAANRKGGKGALNLYITDLSSCGLLGYSSWPWELAPQSGKADAKVLDGVVIHHETLPGGSYKPYNMGRTCIHETGHWMGLYHVFQNGCSKGGDQVDDTPFQSSPTEGCPKSRDSCPQPGEDPFWNFMDYTDDKCMKGFTPLQHKRMAEFWELHRAQRD</sequence>
<dbReference type="InterPro" id="IPR024079">
    <property type="entry name" value="MetalloPept_cat_dom_sf"/>
</dbReference>
<evidence type="ECO:0000256" key="1">
    <source>
        <dbReference type="ARBA" id="ARBA00008721"/>
    </source>
</evidence>
<evidence type="ECO:0000256" key="5">
    <source>
        <dbReference type="ARBA" id="ARBA00022801"/>
    </source>
</evidence>
<keyword evidence="8" id="KW-1015">Disulfide bond</keyword>
<keyword evidence="12" id="KW-1185">Reference proteome</keyword>
<name>A0A0D2J2S8_9CHLO</name>
<dbReference type="EMBL" id="KK104197">
    <property type="protein sequence ID" value="KIY94282.1"/>
    <property type="molecule type" value="Genomic_DNA"/>
</dbReference>
<evidence type="ECO:0000259" key="10">
    <source>
        <dbReference type="Pfam" id="PF05572"/>
    </source>
</evidence>
<evidence type="ECO:0000256" key="9">
    <source>
        <dbReference type="SAM" id="MobiDB-lite"/>
    </source>
</evidence>
<feature type="domain" description="Peptidase M43 pregnancy-associated plasma-A" evidence="10">
    <location>
        <begin position="144"/>
        <end position="281"/>
    </location>
</feature>
<evidence type="ECO:0000256" key="4">
    <source>
        <dbReference type="ARBA" id="ARBA00022729"/>
    </source>
</evidence>
<feature type="region of interest" description="Disordered" evidence="9">
    <location>
        <begin position="226"/>
        <end position="248"/>
    </location>
</feature>
<accession>A0A0D2J2S8</accession>
<dbReference type="GeneID" id="25731167"/>
<keyword evidence="2" id="KW-0645">Protease</keyword>
<dbReference type="Pfam" id="PF05572">
    <property type="entry name" value="Peptidase_M43"/>
    <property type="match status" value="1"/>
</dbReference>
<dbReference type="InterPro" id="IPR008754">
    <property type="entry name" value="Peptidase_M43"/>
</dbReference>
<dbReference type="OrthoDB" id="549917at2759"/>
<keyword evidence="6" id="KW-0862">Zinc</keyword>
<dbReference type="SUPFAM" id="SSF55486">
    <property type="entry name" value="Metalloproteases ('zincins'), catalytic domain"/>
    <property type="match status" value="1"/>
</dbReference>
<evidence type="ECO:0000256" key="8">
    <source>
        <dbReference type="ARBA" id="ARBA00023157"/>
    </source>
</evidence>
<dbReference type="PANTHER" id="PTHR47466:SF1">
    <property type="entry name" value="METALLOPROTEASE MEP1 (AFU_ORTHOLOGUE AFUA_1G07730)-RELATED"/>
    <property type="match status" value="1"/>
</dbReference>
<dbReference type="PANTHER" id="PTHR47466">
    <property type="match status" value="1"/>
</dbReference>
<protein>
    <recommendedName>
        <fullName evidence="10">Peptidase M43 pregnancy-associated plasma-A domain-containing protein</fullName>
    </recommendedName>
</protein>
<dbReference type="GO" id="GO:0046872">
    <property type="term" value="F:metal ion binding"/>
    <property type="evidence" value="ECO:0007669"/>
    <property type="project" value="UniProtKB-KW"/>
</dbReference>
<gene>
    <name evidence="11" type="ORF">MNEG_13680</name>
</gene>
<organism evidence="11 12">
    <name type="scientific">Monoraphidium neglectum</name>
    <dbReference type="NCBI Taxonomy" id="145388"/>
    <lineage>
        <taxon>Eukaryota</taxon>
        <taxon>Viridiplantae</taxon>
        <taxon>Chlorophyta</taxon>
        <taxon>core chlorophytes</taxon>
        <taxon>Chlorophyceae</taxon>
        <taxon>CS clade</taxon>
        <taxon>Sphaeropleales</taxon>
        <taxon>Selenastraceae</taxon>
        <taxon>Monoraphidium</taxon>
    </lineage>
</organism>
<comment type="similarity">
    <text evidence="1">Belongs to the peptidase M43B family.</text>
</comment>
<evidence type="ECO:0000256" key="3">
    <source>
        <dbReference type="ARBA" id="ARBA00022723"/>
    </source>
</evidence>
<dbReference type="GO" id="GO:0006508">
    <property type="term" value="P:proteolysis"/>
    <property type="evidence" value="ECO:0007669"/>
    <property type="project" value="UniProtKB-KW"/>
</dbReference>
<dbReference type="Proteomes" id="UP000054498">
    <property type="component" value="Unassembled WGS sequence"/>
</dbReference>
<keyword evidence="5" id="KW-0378">Hydrolase</keyword>
<dbReference type="AlphaFoldDB" id="A0A0D2J2S8"/>
<keyword evidence="4" id="KW-0732">Signal</keyword>
<evidence type="ECO:0000256" key="7">
    <source>
        <dbReference type="ARBA" id="ARBA00023049"/>
    </source>
</evidence>
<proteinExistence type="inferred from homology"/>
<dbReference type="Gene3D" id="3.40.390.10">
    <property type="entry name" value="Collagenase (Catalytic Domain)"/>
    <property type="match status" value="1"/>
</dbReference>
<dbReference type="RefSeq" id="XP_013893302.1">
    <property type="nucleotide sequence ID" value="XM_014037848.1"/>
</dbReference>
<keyword evidence="7" id="KW-0482">Metalloprotease</keyword>
<dbReference type="GO" id="GO:0008237">
    <property type="term" value="F:metallopeptidase activity"/>
    <property type="evidence" value="ECO:0007669"/>
    <property type="project" value="UniProtKB-KW"/>
</dbReference>
<reference evidence="11 12" key="1">
    <citation type="journal article" date="2013" name="BMC Genomics">
        <title>Reconstruction of the lipid metabolism for the microalga Monoraphidium neglectum from its genome sequence reveals characteristics suitable for biofuel production.</title>
        <authorList>
            <person name="Bogen C."/>
            <person name="Al-Dilaimi A."/>
            <person name="Albersmeier A."/>
            <person name="Wichmann J."/>
            <person name="Grundmann M."/>
            <person name="Rupp O."/>
            <person name="Lauersen K.J."/>
            <person name="Blifernez-Klassen O."/>
            <person name="Kalinowski J."/>
            <person name="Goesmann A."/>
            <person name="Mussgnug J.H."/>
            <person name="Kruse O."/>
        </authorList>
    </citation>
    <scope>NUCLEOTIDE SEQUENCE [LARGE SCALE GENOMIC DNA]</scope>
    <source>
        <strain evidence="11 12">SAG 48.87</strain>
    </source>
</reference>
<dbReference type="CDD" id="cd04275">
    <property type="entry name" value="ZnMc_pappalysin_like"/>
    <property type="match status" value="1"/>
</dbReference>